<protein>
    <submittedName>
        <fullName evidence="1">Uncharacterized protein</fullName>
    </submittedName>
</protein>
<reference evidence="1" key="1">
    <citation type="journal article" date="2010" name="ISME J.">
        <title>Metagenome of the Mediterranean deep chlorophyll maximum studied by direct and fosmid library 454 pyrosequencing.</title>
        <authorList>
            <person name="Ghai R."/>
            <person name="Martin-Cuadrado A.B."/>
            <person name="Molto A.G."/>
            <person name="Heredia I.G."/>
            <person name="Cabrera R."/>
            <person name="Martin J."/>
            <person name="Verdu M."/>
            <person name="Deschamps P."/>
            <person name="Moreira D."/>
            <person name="Lopez-Garcia P."/>
            <person name="Mira A."/>
            <person name="Rodriguez-Valera F."/>
        </authorList>
    </citation>
    <scope>NUCLEOTIDE SEQUENCE</scope>
</reference>
<dbReference type="Gene3D" id="3.40.910.10">
    <property type="entry name" value="Deoxyhypusine synthase"/>
    <property type="match status" value="1"/>
</dbReference>
<dbReference type="EMBL" id="GU942957">
    <property type="protein sequence ID" value="ADD92911.1"/>
    <property type="molecule type" value="Genomic_DNA"/>
</dbReference>
<name>D6PB10_9ARCH</name>
<proteinExistence type="predicted"/>
<dbReference type="InterPro" id="IPR029035">
    <property type="entry name" value="DHS-like_NAD/FAD-binding_dom"/>
</dbReference>
<dbReference type="AlphaFoldDB" id="D6PB10"/>
<accession>D6PB10</accession>
<dbReference type="InterPro" id="IPR036982">
    <property type="entry name" value="Deoxyhypusine_synthase_sf"/>
</dbReference>
<organism evidence="1">
    <name type="scientific">uncultured archaeon MedDCM-OCT-S02-C115</name>
    <dbReference type="NCBI Taxonomy" id="743083"/>
    <lineage>
        <taxon>Archaea</taxon>
        <taxon>environmental samples</taxon>
    </lineage>
</organism>
<evidence type="ECO:0000313" key="1">
    <source>
        <dbReference type="EMBL" id="ADD92911.1"/>
    </source>
</evidence>
<dbReference type="SUPFAM" id="SSF52467">
    <property type="entry name" value="DHS-like NAD/FAD-binding domain"/>
    <property type="match status" value="1"/>
</dbReference>
<sequence length="84" mass="9070">MAIDPESFDKPVKDYDFASLSDSKSLIDQMGDAGGFTATKLADARDILKDMRTEIDAVDADSSKVTNWLSFPACLCATGTRGFL</sequence>